<dbReference type="EMBL" id="BSXW01000470">
    <property type="protein sequence ID" value="GMF23300.1"/>
    <property type="molecule type" value="Genomic_DNA"/>
</dbReference>
<comment type="caution">
    <text evidence="1">The sequence shown here is derived from an EMBL/GenBank/DDBJ whole genome shotgun (WGS) entry which is preliminary data.</text>
</comment>
<evidence type="ECO:0000313" key="2">
    <source>
        <dbReference type="Proteomes" id="UP001165083"/>
    </source>
</evidence>
<dbReference type="AlphaFoldDB" id="A0A9W6TZZ0"/>
<reference evidence="1" key="1">
    <citation type="submission" date="2023-04" db="EMBL/GenBank/DDBJ databases">
        <title>Phytophthora lilii NBRC 32176.</title>
        <authorList>
            <person name="Ichikawa N."/>
            <person name="Sato H."/>
            <person name="Tonouchi N."/>
        </authorList>
    </citation>
    <scope>NUCLEOTIDE SEQUENCE</scope>
    <source>
        <strain evidence="1">NBRC 32176</strain>
    </source>
</reference>
<proteinExistence type="predicted"/>
<name>A0A9W6TZZ0_9STRA</name>
<keyword evidence="2" id="KW-1185">Reference proteome</keyword>
<sequence>MRDGSTTIPHSKIEKWLHDRAGKELRKRWLTSSEQSRTIWLEANPDPYPDLIIFSLGMMDGRQDRTRYPAMIPVNATIPTTARGSNLNGYRKQANRDVVRGTHFNADEIVNRAAALVETFGASINAHDEVPKILKSTNDIGMGIRAATTQMKLHDGENPGAEFDEISMRAKVSARAL</sequence>
<evidence type="ECO:0000313" key="1">
    <source>
        <dbReference type="EMBL" id="GMF23300.1"/>
    </source>
</evidence>
<gene>
    <name evidence="1" type="ORF">Plil01_000939100</name>
</gene>
<dbReference type="Proteomes" id="UP001165083">
    <property type="component" value="Unassembled WGS sequence"/>
</dbReference>
<organism evidence="1 2">
    <name type="scientific">Phytophthora lilii</name>
    <dbReference type="NCBI Taxonomy" id="2077276"/>
    <lineage>
        <taxon>Eukaryota</taxon>
        <taxon>Sar</taxon>
        <taxon>Stramenopiles</taxon>
        <taxon>Oomycota</taxon>
        <taxon>Peronosporomycetes</taxon>
        <taxon>Peronosporales</taxon>
        <taxon>Peronosporaceae</taxon>
        <taxon>Phytophthora</taxon>
    </lineage>
</organism>
<protein>
    <submittedName>
        <fullName evidence="1">Unnamed protein product</fullName>
    </submittedName>
</protein>
<accession>A0A9W6TZZ0</accession>